<name>A0A3Q7HXK3_SOLLC</name>
<reference evidence="3" key="2">
    <citation type="submission" date="2019-01" db="UniProtKB">
        <authorList>
            <consortium name="EnsemblPlants"/>
        </authorList>
    </citation>
    <scope>IDENTIFICATION</scope>
    <source>
        <strain evidence="3">cv. Heinz 1706</strain>
    </source>
</reference>
<dbReference type="PANTHER" id="PTHR35311">
    <property type="entry name" value="KINETOCHORE-ASSOCIATED PROTEIN KNL-2 HOMOLOG"/>
    <property type="match status" value="1"/>
</dbReference>
<feature type="domain" description="SANTA" evidence="2">
    <location>
        <begin position="32"/>
        <end position="123"/>
    </location>
</feature>
<dbReference type="GO" id="GO:0000775">
    <property type="term" value="C:chromosome, centromeric region"/>
    <property type="evidence" value="ECO:0000318"/>
    <property type="project" value="GO_Central"/>
</dbReference>
<dbReference type="PANTHER" id="PTHR35311:SF9">
    <property type="entry name" value="KINETOCHORE-ASSOCIATED PROTEIN KNL-2 HOMOLOG"/>
    <property type="match status" value="1"/>
</dbReference>
<evidence type="ECO:0000259" key="2">
    <source>
        <dbReference type="Pfam" id="PF09133"/>
    </source>
</evidence>
<dbReference type="OMA" id="QHTHNAK"/>
<sequence length="377" mass="42200">MASPSTCQTQRVEEKKEPKSSNSSKSCFQPTVSLKDWWLIRAERDSQGRTLAVAGRTSREGQALRGFTSAPIHKIYDVFNLETIDGICVVLKGFINRSRSEENGFPSEVIEQFLFGFPPQWETFNEKFLGRDSKGKASASYALGFEKPSGCSEIIVQKNTKSATRSTDKLNSTNTSTSIAKEQTILDHNGRKDCEVEDNLMRDNQNDGEVASEVIVQKKTKTAMRSLDMLNSTNSSSSIAKEQTADVNRTTHFKSSSTENAKRKLSYGSPQQGKEAVRIVSPEPLSFNRSRSGRVLLPPMAFWRNQRAVYDAVSHQILHIPLYNSAMNLGLSSNLMHFKDQSVTEVKQGDPNLDYLSRGAARSLYFPYEMIHIKNFA</sequence>
<accession>A0A3Q7HXK3</accession>
<dbReference type="Proteomes" id="UP000004994">
    <property type="component" value="Chromosome 9"/>
</dbReference>
<dbReference type="InterPro" id="IPR053090">
    <property type="entry name" value="Centromere_KNL-2_homolog"/>
</dbReference>
<dbReference type="Pfam" id="PF09133">
    <property type="entry name" value="SANTA"/>
    <property type="match status" value="1"/>
</dbReference>
<dbReference type="Gramene" id="Solyc09g010550.3.1">
    <property type="protein sequence ID" value="Solyc09g010550.3.1"/>
    <property type="gene ID" value="Solyc09g010550.3"/>
</dbReference>
<feature type="region of interest" description="Disordered" evidence="1">
    <location>
        <begin position="1"/>
        <end position="28"/>
    </location>
</feature>
<evidence type="ECO:0000313" key="4">
    <source>
        <dbReference type="Proteomes" id="UP000004994"/>
    </source>
</evidence>
<feature type="region of interest" description="Disordered" evidence="1">
    <location>
        <begin position="233"/>
        <end position="275"/>
    </location>
</feature>
<feature type="compositionally biased region" description="Polar residues" evidence="1">
    <location>
        <begin position="233"/>
        <end position="259"/>
    </location>
</feature>
<organism evidence="3">
    <name type="scientific">Solanum lycopersicum</name>
    <name type="common">Tomato</name>
    <name type="synonym">Lycopersicon esculentum</name>
    <dbReference type="NCBI Taxonomy" id="4081"/>
    <lineage>
        <taxon>Eukaryota</taxon>
        <taxon>Viridiplantae</taxon>
        <taxon>Streptophyta</taxon>
        <taxon>Embryophyta</taxon>
        <taxon>Tracheophyta</taxon>
        <taxon>Spermatophyta</taxon>
        <taxon>Magnoliopsida</taxon>
        <taxon>eudicotyledons</taxon>
        <taxon>Gunneridae</taxon>
        <taxon>Pentapetalae</taxon>
        <taxon>asterids</taxon>
        <taxon>lamiids</taxon>
        <taxon>Solanales</taxon>
        <taxon>Solanaceae</taxon>
        <taxon>Solanoideae</taxon>
        <taxon>Solaneae</taxon>
        <taxon>Solanum</taxon>
        <taxon>Solanum subgen. Lycopersicon</taxon>
    </lineage>
</organism>
<evidence type="ECO:0000313" key="3">
    <source>
        <dbReference type="EnsemblPlants" id="Solyc09g010550.3.1"/>
    </source>
</evidence>
<keyword evidence="4" id="KW-1185">Reference proteome</keyword>
<dbReference type="STRING" id="4081.A0A3Q7HXK3"/>
<dbReference type="EnsemblPlants" id="Solyc09g010550.3.1">
    <property type="protein sequence ID" value="Solyc09g010550.3.1"/>
    <property type="gene ID" value="Solyc09g010550.3"/>
</dbReference>
<dbReference type="AlphaFoldDB" id="A0A3Q7HXK3"/>
<feature type="compositionally biased region" description="Polar residues" evidence="1">
    <location>
        <begin position="1"/>
        <end position="10"/>
    </location>
</feature>
<reference evidence="3" key="1">
    <citation type="journal article" date="2012" name="Nature">
        <title>The tomato genome sequence provides insights into fleshy fruit evolution.</title>
        <authorList>
            <consortium name="Tomato Genome Consortium"/>
        </authorList>
    </citation>
    <scope>NUCLEOTIDE SEQUENCE [LARGE SCALE GENOMIC DNA]</scope>
    <source>
        <strain evidence="3">cv. Heinz 1706</strain>
    </source>
</reference>
<dbReference type="InParanoid" id="A0A3Q7HXK3"/>
<proteinExistence type="predicted"/>
<evidence type="ECO:0000256" key="1">
    <source>
        <dbReference type="SAM" id="MobiDB-lite"/>
    </source>
</evidence>
<protein>
    <recommendedName>
        <fullName evidence="2">SANTA domain-containing protein</fullName>
    </recommendedName>
</protein>
<dbReference type="InterPro" id="IPR015216">
    <property type="entry name" value="SANTA"/>
</dbReference>